<proteinExistence type="predicted"/>
<feature type="transmembrane region" description="Helical" evidence="2">
    <location>
        <begin position="156"/>
        <end position="176"/>
    </location>
</feature>
<keyword evidence="4" id="KW-1185">Reference proteome</keyword>
<gene>
    <name evidence="3" type="ORF">HYDPIDRAFT_32424</name>
</gene>
<organism evidence="3 4">
    <name type="scientific">Hydnomerulius pinastri MD-312</name>
    <dbReference type="NCBI Taxonomy" id="994086"/>
    <lineage>
        <taxon>Eukaryota</taxon>
        <taxon>Fungi</taxon>
        <taxon>Dikarya</taxon>
        <taxon>Basidiomycota</taxon>
        <taxon>Agaricomycotina</taxon>
        <taxon>Agaricomycetes</taxon>
        <taxon>Agaricomycetidae</taxon>
        <taxon>Boletales</taxon>
        <taxon>Boletales incertae sedis</taxon>
        <taxon>Leucogyrophana</taxon>
    </lineage>
</organism>
<feature type="compositionally biased region" description="Basic residues" evidence="1">
    <location>
        <begin position="119"/>
        <end position="132"/>
    </location>
</feature>
<feature type="transmembrane region" description="Helical" evidence="2">
    <location>
        <begin position="225"/>
        <end position="244"/>
    </location>
</feature>
<sequence length="251" mass="27268">MSSASGYSLMPRDAGSRTPPDLYPSKVSITSFSYIRANATHNRAQSTFVPASAKKSKRATPMPAAKTSKPVIRKSKPVNRSKSTSSASDGGPRRSQAPPYPVRSSAKKLKPATPTPASRKSKPTARKSKPVSRSKSTSNASDRKPRRSQSPSCPRARLFSTFALGLLLPLSFGFQYLHQWILRKFEEDQQTRIPTWASAVLSATITIAVLACAPRPVLPSIIDPLFSILVAYACSILVFLYVSIGDTDDQE</sequence>
<accession>A0A0C9V4D4</accession>
<evidence type="ECO:0000313" key="3">
    <source>
        <dbReference type="EMBL" id="KIJ60304.1"/>
    </source>
</evidence>
<feature type="compositionally biased region" description="Polar residues" evidence="1">
    <location>
        <begin position="40"/>
        <end position="49"/>
    </location>
</feature>
<dbReference type="EMBL" id="KN839874">
    <property type="protein sequence ID" value="KIJ60304.1"/>
    <property type="molecule type" value="Genomic_DNA"/>
</dbReference>
<dbReference type="AlphaFoldDB" id="A0A0C9V4D4"/>
<keyword evidence="2" id="KW-0812">Transmembrane</keyword>
<evidence type="ECO:0000256" key="2">
    <source>
        <dbReference type="SAM" id="Phobius"/>
    </source>
</evidence>
<evidence type="ECO:0000256" key="1">
    <source>
        <dbReference type="SAM" id="MobiDB-lite"/>
    </source>
</evidence>
<name>A0A0C9V4D4_9AGAM</name>
<feature type="transmembrane region" description="Helical" evidence="2">
    <location>
        <begin position="196"/>
        <end position="213"/>
    </location>
</feature>
<dbReference type="HOGENOM" id="CLU_1107262_0_0_1"/>
<dbReference type="Proteomes" id="UP000053820">
    <property type="component" value="Unassembled WGS sequence"/>
</dbReference>
<feature type="region of interest" description="Disordered" evidence="1">
    <location>
        <begin position="1"/>
        <end position="25"/>
    </location>
</feature>
<evidence type="ECO:0000313" key="4">
    <source>
        <dbReference type="Proteomes" id="UP000053820"/>
    </source>
</evidence>
<reference evidence="3 4" key="1">
    <citation type="submission" date="2014-04" db="EMBL/GenBank/DDBJ databases">
        <title>Evolutionary Origins and Diversification of the Mycorrhizal Mutualists.</title>
        <authorList>
            <consortium name="DOE Joint Genome Institute"/>
            <consortium name="Mycorrhizal Genomics Consortium"/>
            <person name="Kohler A."/>
            <person name="Kuo A."/>
            <person name="Nagy L.G."/>
            <person name="Floudas D."/>
            <person name="Copeland A."/>
            <person name="Barry K.W."/>
            <person name="Cichocki N."/>
            <person name="Veneault-Fourrey C."/>
            <person name="LaButti K."/>
            <person name="Lindquist E.A."/>
            <person name="Lipzen A."/>
            <person name="Lundell T."/>
            <person name="Morin E."/>
            <person name="Murat C."/>
            <person name="Riley R."/>
            <person name="Ohm R."/>
            <person name="Sun H."/>
            <person name="Tunlid A."/>
            <person name="Henrissat B."/>
            <person name="Grigoriev I.V."/>
            <person name="Hibbett D.S."/>
            <person name="Martin F."/>
        </authorList>
    </citation>
    <scope>NUCLEOTIDE SEQUENCE [LARGE SCALE GENOMIC DNA]</scope>
    <source>
        <strain evidence="3 4">MD-312</strain>
    </source>
</reference>
<feature type="region of interest" description="Disordered" evidence="1">
    <location>
        <begin position="40"/>
        <end position="153"/>
    </location>
</feature>
<keyword evidence="2" id="KW-1133">Transmembrane helix</keyword>
<protein>
    <submittedName>
        <fullName evidence="3">Uncharacterized protein</fullName>
    </submittedName>
</protein>
<keyword evidence="2" id="KW-0472">Membrane</keyword>